<dbReference type="SUPFAM" id="SSF52980">
    <property type="entry name" value="Restriction endonuclease-like"/>
    <property type="match status" value="1"/>
</dbReference>
<dbReference type="InterPro" id="IPR052906">
    <property type="entry name" value="Type_IV_Methyl-Rstrct_Enzyme"/>
</dbReference>
<dbReference type="PANTHER" id="PTHR30015">
    <property type="entry name" value="MRR RESTRICTION SYSTEM PROTEIN"/>
    <property type="match status" value="1"/>
</dbReference>
<dbReference type="Gene3D" id="3.40.1350.10">
    <property type="match status" value="1"/>
</dbReference>
<dbReference type="EMBL" id="MQMF01000001">
    <property type="protein sequence ID" value="OOE14961.1"/>
    <property type="molecule type" value="Genomic_DNA"/>
</dbReference>
<keyword evidence="1" id="KW-0472">Membrane</keyword>
<evidence type="ECO:0000313" key="4">
    <source>
        <dbReference type="Proteomes" id="UP000188597"/>
    </source>
</evidence>
<keyword evidence="1" id="KW-1133">Transmembrane helix</keyword>
<organism evidence="3 4">
    <name type="scientific">Fictibacillus arsenicus</name>
    <dbReference type="NCBI Taxonomy" id="255247"/>
    <lineage>
        <taxon>Bacteria</taxon>
        <taxon>Bacillati</taxon>
        <taxon>Bacillota</taxon>
        <taxon>Bacilli</taxon>
        <taxon>Bacillales</taxon>
        <taxon>Fictibacillaceae</taxon>
        <taxon>Fictibacillus</taxon>
    </lineage>
</organism>
<dbReference type="PANTHER" id="PTHR30015:SF6">
    <property type="entry name" value="SLL1429 PROTEIN"/>
    <property type="match status" value="1"/>
</dbReference>
<dbReference type="GO" id="GO:0009307">
    <property type="term" value="P:DNA restriction-modification system"/>
    <property type="evidence" value="ECO:0007669"/>
    <property type="project" value="InterPro"/>
</dbReference>
<evidence type="ECO:0000256" key="1">
    <source>
        <dbReference type="SAM" id="Phobius"/>
    </source>
</evidence>
<dbReference type="Pfam" id="PF04471">
    <property type="entry name" value="Mrr_cat"/>
    <property type="match status" value="1"/>
</dbReference>
<dbReference type="InterPro" id="IPR011335">
    <property type="entry name" value="Restrct_endonuc-II-like"/>
</dbReference>
<feature type="transmembrane region" description="Helical" evidence="1">
    <location>
        <begin position="28"/>
        <end position="47"/>
    </location>
</feature>
<dbReference type="Proteomes" id="UP000188597">
    <property type="component" value="Unassembled WGS sequence"/>
</dbReference>
<proteinExistence type="predicted"/>
<feature type="domain" description="Restriction endonuclease type IV Mrr" evidence="2">
    <location>
        <begin position="67"/>
        <end position="175"/>
    </location>
</feature>
<comment type="caution">
    <text evidence="3">The sequence shown here is derived from an EMBL/GenBank/DDBJ whole genome shotgun (WGS) entry which is preliminary data.</text>
</comment>
<dbReference type="InterPro" id="IPR007560">
    <property type="entry name" value="Restrct_endonuc_IV_Mrr"/>
</dbReference>
<dbReference type="GO" id="GO:0003677">
    <property type="term" value="F:DNA binding"/>
    <property type="evidence" value="ECO:0007669"/>
    <property type="project" value="InterPro"/>
</dbReference>
<protein>
    <recommendedName>
        <fullName evidence="2">Restriction endonuclease type IV Mrr domain-containing protein</fullName>
    </recommendedName>
</protein>
<name>A0A1V3GEY1_9BACL</name>
<accession>A0A1V3GEY1</accession>
<keyword evidence="1" id="KW-0812">Transmembrane</keyword>
<dbReference type="InterPro" id="IPR011856">
    <property type="entry name" value="tRNA_endonuc-like_dom_sf"/>
</dbReference>
<dbReference type="AlphaFoldDB" id="A0A1V3GEY1"/>
<evidence type="ECO:0000313" key="3">
    <source>
        <dbReference type="EMBL" id="OOE14961.1"/>
    </source>
</evidence>
<sequence>MAIWLLLMLTLLYFLSTAGEIYIVDMPIFWIGILVIFILYLPLRWILAKEERENEEKILQSGIMEIDLMEGVQFERYLELLFLSMGYNVQTTSATGDFGADLILKKDNRTIVVQVKRYNKTVGVKAVQEVYSSMPYYQATEGWVVTNNTFSKSAYELAEKNNIFLIDRGILIEMIVNNQKASGI</sequence>
<reference evidence="3 4" key="1">
    <citation type="submission" date="2016-11" db="EMBL/GenBank/DDBJ databases">
        <authorList>
            <person name="Jaros S."/>
            <person name="Januszkiewicz K."/>
            <person name="Wedrychowicz H."/>
        </authorList>
    </citation>
    <scope>NUCLEOTIDE SEQUENCE [LARGE SCALE GENOMIC DNA]</scope>
    <source>
        <strain evidence="3 4">Con a/3</strain>
    </source>
</reference>
<gene>
    <name evidence="3" type="ORF">UN64_02265</name>
</gene>
<evidence type="ECO:0000259" key="2">
    <source>
        <dbReference type="Pfam" id="PF04471"/>
    </source>
</evidence>
<dbReference type="GO" id="GO:0015666">
    <property type="term" value="F:restriction endodeoxyribonuclease activity"/>
    <property type="evidence" value="ECO:0007669"/>
    <property type="project" value="TreeGrafter"/>
</dbReference>